<dbReference type="PIRSF" id="PIRSF015855">
    <property type="entry name" value="TypeIII_Mtase_mKpnI"/>
    <property type="match status" value="1"/>
</dbReference>
<keyword evidence="8" id="KW-1185">Reference proteome</keyword>
<evidence type="ECO:0000313" key="8">
    <source>
        <dbReference type="Proteomes" id="UP000275925"/>
    </source>
</evidence>
<reference evidence="7 8" key="1">
    <citation type="journal article" date="2019" name="ISME J.">
        <title>Genome analyses of uncultured TG2/ZB3 bacteria in 'Margulisbacteria' specifically attached to ectosymbiotic spirochetes of protists in the termite gut.</title>
        <authorList>
            <person name="Utami Y.D."/>
            <person name="Kuwahara H."/>
            <person name="Igai K."/>
            <person name="Murakami T."/>
            <person name="Sugaya K."/>
            <person name="Morikawa T."/>
            <person name="Nagura Y."/>
            <person name="Yuki M."/>
            <person name="Deevong P."/>
            <person name="Inoue T."/>
            <person name="Kihara K."/>
            <person name="Lo N."/>
            <person name="Yamada A."/>
            <person name="Ohkuma M."/>
            <person name="Hongoh Y."/>
        </authorList>
    </citation>
    <scope>NUCLEOTIDE SEQUENCE [LARGE SCALE GENOMIC DNA]</scope>
    <source>
        <strain evidence="7">NkOx7-02</strain>
    </source>
</reference>
<proteinExistence type="inferred from homology"/>
<gene>
    <name evidence="7" type="primary">dam</name>
    <name evidence="7" type="ORF">NO2_1032</name>
</gene>
<protein>
    <submittedName>
        <fullName evidence="7">Adenine-specific DNA-methyltransferase</fullName>
    </submittedName>
</protein>
<evidence type="ECO:0000256" key="5">
    <source>
        <dbReference type="SAM" id="MobiDB-lite"/>
    </source>
</evidence>
<comment type="caution">
    <text evidence="7">The sequence shown here is derived from an EMBL/GenBank/DDBJ whole genome shotgun (WGS) entry which is preliminary data.</text>
</comment>
<name>A0A388TI86_9BACT</name>
<sequence>MDGKSLNINKDNLTKLKSLFPNLVKENQLDLEQLKSVFGAKVFAPDQEHYGLNWAGKHEAFREIQRQITDTLIPDKKASINFDTTENVFIEGENLEVLKVLQRSYFGKIKMIYIDPPYNTGNDSFIYPDDYTETLAEYQQRTGEKDESGFVNKQMLFKKNTKENGQYHSVWLSMMYPRLYLARNLLREDGVIFVSIDDNEAGNLRLLLDEVFGEENFVAQFIWKSRQNKDNRNKTGVSIDHEYMLCYSRNTDEKAVRGNERKTEQYTNPDNDPKGKWVSANMAGLLSENLRPNCHYDLVNPETGINYGKPKMGWRYDKNTMFKLIEEKRIIWPPDKTGRPRRKVFLKELAEVFTGFSSIIGTDIYTRDGGKEIENLFEYKPFSFPKPVDLLKEIFEQVLNDNDIVLDFFAGSGTTAQAVLELNKEDGGNRKFILVQIPERCAEASEAFKAGYEHISDITQERIRRVIKKIKAEKESKLKLEKDIDLGFKSFVLSSSNFKIWRGDVRGEALIEQMKLHRNPVARNDETAMLYELLLKAGLSLSAKIETIEASGANIFNVENGRLVLALSKINQTIVDKALKIKPQTFVCLDALFDKNDKLKTNTKLQFRDEGIEFRSI</sequence>
<organism evidence="7 8">
    <name type="scientific">Candidatus Termititenax persephonae</name>
    <dbReference type="NCBI Taxonomy" id="2218525"/>
    <lineage>
        <taxon>Bacteria</taxon>
        <taxon>Bacillati</taxon>
        <taxon>Candidatus Margulisiibacteriota</taxon>
        <taxon>Candidatus Termititenacia</taxon>
        <taxon>Candidatus Termititenacales</taxon>
        <taxon>Candidatus Termititenacaceae</taxon>
        <taxon>Candidatus Termititenax</taxon>
    </lineage>
</organism>
<dbReference type="InterPro" id="IPR002052">
    <property type="entry name" value="DNA_methylase_N6_adenine_CS"/>
</dbReference>
<feature type="domain" description="DNA methylase N-4/N-6" evidence="6">
    <location>
        <begin position="109"/>
        <end position="443"/>
    </location>
</feature>
<dbReference type="Pfam" id="PF01555">
    <property type="entry name" value="N6_N4_Mtase"/>
    <property type="match status" value="1"/>
</dbReference>
<dbReference type="PROSITE" id="PS00092">
    <property type="entry name" value="N6_MTASE"/>
    <property type="match status" value="1"/>
</dbReference>
<dbReference type="GO" id="GO:0032259">
    <property type="term" value="P:methylation"/>
    <property type="evidence" value="ECO:0007669"/>
    <property type="project" value="UniProtKB-KW"/>
</dbReference>
<dbReference type="InterPro" id="IPR002295">
    <property type="entry name" value="N4/N6-MTase_EcoPI_Mod-like"/>
</dbReference>
<evidence type="ECO:0000313" key="7">
    <source>
        <dbReference type="EMBL" id="GBR76495.1"/>
    </source>
</evidence>
<dbReference type="InterPro" id="IPR029063">
    <property type="entry name" value="SAM-dependent_MTases_sf"/>
</dbReference>
<keyword evidence="2" id="KW-0489">Methyltransferase</keyword>
<keyword evidence="3" id="KW-0808">Transferase</keyword>
<dbReference type="Proteomes" id="UP000275925">
    <property type="component" value="Unassembled WGS sequence"/>
</dbReference>
<evidence type="ECO:0000256" key="2">
    <source>
        <dbReference type="ARBA" id="ARBA00022603"/>
    </source>
</evidence>
<evidence type="ECO:0000256" key="4">
    <source>
        <dbReference type="ARBA" id="ARBA00022691"/>
    </source>
</evidence>
<evidence type="ECO:0000256" key="3">
    <source>
        <dbReference type="ARBA" id="ARBA00022679"/>
    </source>
</evidence>
<dbReference type="Gene3D" id="3.40.50.150">
    <property type="entry name" value="Vaccinia Virus protein VP39"/>
    <property type="match status" value="1"/>
</dbReference>
<dbReference type="GO" id="GO:0003677">
    <property type="term" value="F:DNA binding"/>
    <property type="evidence" value="ECO:0007669"/>
    <property type="project" value="InterPro"/>
</dbReference>
<dbReference type="GO" id="GO:0008170">
    <property type="term" value="F:N-methyltransferase activity"/>
    <property type="evidence" value="ECO:0007669"/>
    <property type="project" value="InterPro"/>
</dbReference>
<evidence type="ECO:0000259" key="6">
    <source>
        <dbReference type="Pfam" id="PF01555"/>
    </source>
</evidence>
<dbReference type="PRINTS" id="PR00506">
    <property type="entry name" value="D21N6MTFRASE"/>
</dbReference>
<evidence type="ECO:0000256" key="1">
    <source>
        <dbReference type="ARBA" id="ARBA00006594"/>
    </source>
</evidence>
<dbReference type="EMBL" id="BGZO01000030">
    <property type="protein sequence ID" value="GBR76495.1"/>
    <property type="molecule type" value="Genomic_DNA"/>
</dbReference>
<feature type="compositionally biased region" description="Basic and acidic residues" evidence="5">
    <location>
        <begin position="254"/>
        <end position="264"/>
    </location>
</feature>
<dbReference type="SUPFAM" id="SSF53335">
    <property type="entry name" value="S-adenosyl-L-methionine-dependent methyltransferases"/>
    <property type="match status" value="1"/>
</dbReference>
<dbReference type="InterPro" id="IPR002941">
    <property type="entry name" value="DNA_methylase_N4/N6"/>
</dbReference>
<keyword evidence="4" id="KW-0949">S-adenosyl-L-methionine</keyword>
<accession>A0A388TI86</accession>
<dbReference type="AlphaFoldDB" id="A0A388TI86"/>
<comment type="similarity">
    <text evidence="1">Belongs to the N(4)/N(6)-methyltransferase family.</text>
</comment>
<feature type="region of interest" description="Disordered" evidence="5">
    <location>
        <begin position="254"/>
        <end position="273"/>
    </location>
</feature>